<dbReference type="Proteomes" id="UP000219412">
    <property type="component" value="Unassembled WGS sequence"/>
</dbReference>
<feature type="transmembrane region" description="Helical" evidence="1">
    <location>
        <begin position="63"/>
        <end position="83"/>
    </location>
</feature>
<feature type="transmembrane region" description="Helical" evidence="1">
    <location>
        <begin position="20"/>
        <end position="43"/>
    </location>
</feature>
<dbReference type="Pfam" id="PF07853">
    <property type="entry name" value="DUF1648"/>
    <property type="match status" value="1"/>
</dbReference>
<proteinExistence type="predicted"/>
<keyword evidence="1" id="KW-1133">Transmembrane helix</keyword>
<evidence type="ECO:0000256" key="1">
    <source>
        <dbReference type="SAM" id="Phobius"/>
    </source>
</evidence>
<feature type="transmembrane region" description="Helical" evidence="1">
    <location>
        <begin position="114"/>
        <end position="135"/>
    </location>
</feature>
<dbReference type="RefSeq" id="WP_097039804.1">
    <property type="nucleotide sequence ID" value="NZ_OBQF01000002.1"/>
</dbReference>
<evidence type="ECO:0000259" key="2">
    <source>
        <dbReference type="Pfam" id="PF07853"/>
    </source>
</evidence>
<feature type="transmembrane region" description="Helical" evidence="1">
    <location>
        <begin position="141"/>
        <end position="162"/>
    </location>
</feature>
<evidence type="ECO:0000313" key="3">
    <source>
        <dbReference type="EMBL" id="SOC40600.1"/>
    </source>
</evidence>
<keyword evidence="1" id="KW-0472">Membrane</keyword>
<sequence length="168" mass="18944">MIHIKQRPKLDIPKTAAEKFANIIGYSVFIGGSIYVIINFPSLPAEIPMQFGADGEVNRYGSPYEMIILLALPFILIPGLELLERFPQVHNYPLRMNESNAEAFYLNSRTISNFAKNACLIIFAIVFIEITNYGLTGTSTFGPLLLPLILILALGPVFWGLWQRWKIK</sequence>
<name>A0A285UFF3_9STAP</name>
<keyword evidence="4" id="KW-1185">Reference proteome</keyword>
<reference evidence="4" key="1">
    <citation type="submission" date="2017-08" db="EMBL/GenBank/DDBJ databases">
        <authorList>
            <person name="Varghese N."/>
            <person name="Submissions S."/>
        </authorList>
    </citation>
    <scope>NUCLEOTIDE SEQUENCE [LARGE SCALE GENOMIC DNA]</scope>
    <source>
        <strain evidence="4">DSM 23173</strain>
    </source>
</reference>
<keyword evidence="1" id="KW-0812">Transmembrane</keyword>
<accession>A0A285UFF3</accession>
<feature type="domain" description="DUF1648" evidence="2">
    <location>
        <begin position="30"/>
        <end position="74"/>
    </location>
</feature>
<gene>
    <name evidence="3" type="ORF">SAMN05878391_1020</name>
</gene>
<dbReference type="AlphaFoldDB" id="A0A285UFF3"/>
<protein>
    <submittedName>
        <fullName evidence="3">Uncharacterized protein DUF1648</fullName>
    </submittedName>
</protein>
<dbReference type="InterPro" id="IPR012867">
    <property type="entry name" value="DUF1648"/>
</dbReference>
<evidence type="ECO:0000313" key="4">
    <source>
        <dbReference type="Proteomes" id="UP000219412"/>
    </source>
</evidence>
<organism evidence="3 4">
    <name type="scientific">Salinicoccus kekensis</name>
    <dbReference type="NCBI Taxonomy" id="714307"/>
    <lineage>
        <taxon>Bacteria</taxon>
        <taxon>Bacillati</taxon>
        <taxon>Bacillota</taxon>
        <taxon>Bacilli</taxon>
        <taxon>Bacillales</taxon>
        <taxon>Staphylococcaceae</taxon>
        <taxon>Salinicoccus</taxon>
    </lineage>
</organism>
<dbReference type="OrthoDB" id="9808690at2"/>
<dbReference type="EMBL" id="OBQF01000002">
    <property type="protein sequence ID" value="SOC40600.1"/>
    <property type="molecule type" value="Genomic_DNA"/>
</dbReference>